<gene>
    <name evidence="3" type="ORF">BECKLPF1236A_GA0070988_100058</name>
    <name evidence="4" type="ORF">BECKLPF1236C_GA0070990_100036</name>
</gene>
<feature type="compositionally biased region" description="Low complexity" evidence="1">
    <location>
        <begin position="127"/>
        <end position="142"/>
    </location>
</feature>
<dbReference type="EMBL" id="CAADFP010000003">
    <property type="protein sequence ID" value="VFK23034.1"/>
    <property type="molecule type" value="Genomic_DNA"/>
</dbReference>
<evidence type="ECO:0000313" key="3">
    <source>
        <dbReference type="EMBL" id="VFK06882.1"/>
    </source>
</evidence>
<protein>
    <recommendedName>
        <fullName evidence="5">OmpA family protein</fullName>
    </recommendedName>
</protein>
<feature type="compositionally biased region" description="Basic and acidic residues" evidence="1">
    <location>
        <begin position="266"/>
        <end position="300"/>
    </location>
</feature>
<reference evidence="3" key="1">
    <citation type="submission" date="2019-02" db="EMBL/GenBank/DDBJ databases">
        <authorList>
            <person name="Gruber-Vodicka R. H."/>
            <person name="Seah K. B. B."/>
        </authorList>
    </citation>
    <scope>NUCLEOTIDE SEQUENCE</scope>
    <source>
        <strain evidence="3">BECK_S312</strain>
        <strain evidence="4">BECK_S426</strain>
    </source>
</reference>
<dbReference type="AlphaFoldDB" id="A0A450VQ31"/>
<dbReference type="EMBL" id="CAADFM010000005">
    <property type="protein sequence ID" value="VFK06882.1"/>
    <property type="molecule type" value="Genomic_DNA"/>
</dbReference>
<organism evidence="3">
    <name type="scientific">Candidatus Kentrum sp. LPFa</name>
    <dbReference type="NCBI Taxonomy" id="2126335"/>
    <lineage>
        <taxon>Bacteria</taxon>
        <taxon>Pseudomonadati</taxon>
        <taxon>Pseudomonadota</taxon>
        <taxon>Gammaproteobacteria</taxon>
        <taxon>Candidatus Kentrum</taxon>
    </lineage>
</organism>
<keyword evidence="2" id="KW-0732">Signal</keyword>
<evidence type="ECO:0000256" key="1">
    <source>
        <dbReference type="SAM" id="MobiDB-lite"/>
    </source>
</evidence>
<feature type="chain" id="PRO_5036113450" description="OmpA family protein" evidence="2">
    <location>
        <begin position="21"/>
        <end position="529"/>
    </location>
</feature>
<feature type="compositionally biased region" description="Acidic residues" evidence="1">
    <location>
        <begin position="212"/>
        <end position="222"/>
    </location>
</feature>
<feature type="region of interest" description="Disordered" evidence="1">
    <location>
        <begin position="111"/>
        <end position="310"/>
    </location>
</feature>
<proteinExistence type="predicted"/>
<evidence type="ECO:0008006" key="5">
    <source>
        <dbReference type="Google" id="ProtNLM"/>
    </source>
</evidence>
<feature type="signal peptide" evidence="2">
    <location>
        <begin position="1"/>
        <end position="20"/>
    </location>
</feature>
<evidence type="ECO:0000313" key="4">
    <source>
        <dbReference type="EMBL" id="VFK23034.1"/>
    </source>
</evidence>
<accession>A0A450VQ31</accession>
<sequence length="529" mass="57999">MRADLLIILLFLIVTSIAWAATAPEATDEQTKASENICPEGFLEGYPCRKHRRVKRIVESHEDAIAFIGDILARRAPEGLQDLPMPTEFAGLFSYLRWHRALYGLDDIDPENLPRLGPDVIEEDGQGTDTDTVGTGGTTSQTPHGEGVEGNEEGRTVGKHKQGADDSGTQPPVSGDEGRSLEKKQKRRPIPGLPPYASPAPSSERNMLPEEVAPDSESDEILPSESSPEIFLLPERSPGGEESRQGANIDPAGTGGVTSRRSPPNAEKDTEGGEKHRVAQKQDKGSKPKPVEIDGIDTRHGKLQGHRVLSGSPEYRNVLGVLDPDNESAQQEMEIYRIDSCAIGEDRGESGLPAENVTDCGPSGRLLAGFKPGKYRIIKDNFPPSYQPLLAGLEHSLLGYELPEGETVLILGYADHIPYKDDYDPPRIDKYKRCALRAGELQFGEFEVTGDGRSANDDGNRQLALARAREIQRWLKDKEVLKSDRVCLEASPIRPEIDSVSDGEPLDRAVAVYILRTESRTTETNHERP</sequence>
<evidence type="ECO:0000256" key="2">
    <source>
        <dbReference type="SAM" id="SignalP"/>
    </source>
</evidence>
<name>A0A450VQ31_9GAMM</name>